<proteinExistence type="predicted"/>
<feature type="compositionally biased region" description="Low complexity" evidence="2">
    <location>
        <begin position="178"/>
        <end position="192"/>
    </location>
</feature>
<feature type="region of interest" description="Disordered" evidence="2">
    <location>
        <begin position="178"/>
        <end position="199"/>
    </location>
</feature>
<dbReference type="PANTHER" id="PTHR47307:SF2">
    <property type="entry name" value="GLUTATHIONE-REGULATED POTASSIUM-EFFLUX SYSTEM ANCILLARY PROTEIN KEFF"/>
    <property type="match status" value="1"/>
</dbReference>
<dbReference type="Proteomes" id="UP000194151">
    <property type="component" value="Chromosome"/>
</dbReference>
<evidence type="ECO:0000259" key="3">
    <source>
        <dbReference type="Pfam" id="PF02525"/>
    </source>
</evidence>
<dbReference type="EMBL" id="CP021108">
    <property type="protein sequence ID" value="ARP82089.1"/>
    <property type="molecule type" value="Genomic_DNA"/>
</dbReference>
<dbReference type="OrthoDB" id="9798454at2"/>
<dbReference type="GO" id="GO:0003955">
    <property type="term" value="F:NAD(P)H dehydrogenase (quinone) activity"/>
    <property type="evidence" value="ECO:0007669"/>
    <property type="project" value="TreeGrafter"/>
</dbReference>
<dbReference type="InterPro" id="IPR046980">
    <property type="entry name" value="KefG/KefF"/>
</dbReference>
<dbReference type="GO" id="GO:0009055">
    <property type="term" value="F:electron transfer activity"/>
    <property type="evidence" value="ECO:0007669"/>
    <property type="project" value="TreeGrafter"/>
</dbReference>
<dbReference type="RefSeq" id="WP_086065441.1">
    <property type="nucleotide sequence ID" value="NZ_CP021108.1"/>
</dbReference>
<organism evidence="4 5">
    <name type="scientific">Bordetella genomosp. 8</name>
    <dbReference type="NCBI Taxonomy" id="1416806"/>
    <lineage>
        <taxon>Bacteria</taxon>
        <taxon>Pseudomonadati</taxon>
        <taxon>Pseudomonadota</taxon>
        <taxon>Betaproteobacteria</taxon>
        <taxon>Burkholderiales</taxon>
        <taxon>Alcaligenaceae</taxon>
        <taxon>Bordetella</taxon>
    </lineage>
</organism>
<name>A0A1W6YMC6_9BORD</name>
<dbReference type="NCBIfam" id="NF002044">
    <property type="entry name" value="PRK00871.1"/>
    <property type="match status" value="1"/>
</dbReference>
<dbReference type="STRING" id="1416806.CAL12_15540"/>
<dbReference type="PANTHER" id="PTHR47307">
    <property type="entry name" value="GLUTATHIONE-REGULATED POTASSIUM-EFFLUX SYSTEM ANCILLARY PROTEIN KEFG"/>
    <property type="match status" value="1"/>
</dbReference>
<dbReference type="SUPFAM" id="SSF52218">
    <property type="entry name" value="Flavoproteins"/>
    <property type="match status" value="1"/>
</dbReference>
<gene>
    <name evidence="4" type="ORF">CAL12_15540</name>
</gene>
<accession>A0A1W6YMC6</accession>
<evidence type="ECO:0000256" key="2">
    <source>
        <dbReference type="SAM" id="MobiDB-lite"/>
    </source>
</evidence>
<dbReference type="AlphaFoldDB" id="A0A1W6YMC6"/>
<feature type="domain" description="Flavodoxin-like fold" evidence="3">
    <location>
        <begin position="2"/>
        <end position="160"/>
    </location>
</feature>
<keyword evidence="5" id="KW-1185">Reference proteome</keyword>
<dbReference type="KEGG" id="bgv:CAL12_15540"/>
<evidence type="ECO:0000313" key="4">
    <source>
        <dbReference type="EMBL" id="ARP82089.1"/>
    </source>
</evidence>
<evidence type="ECO:0000313" key="5">
    <source>
        <dbReference type="Proteomes" id="UP000194151"/>
    </source>
</evidence>
<sequence>MILIVYAHPYPRHSRTNRAMLAALDDVPEVRVRSLYDLYPDFHIDVAAEQAALADASVVVWQHPLHWYGAPALFRQWMDRVLEHGWAYGVDGAALRGKALMWAVTTGGAADDFAHCADADLGVLAQPLRSAAELCGMQWLPPYAVHGAVTLDAMALATVATGYRDVLARHAAGTAAASPASPASLASPASPAMTEAGHG</sequence>
<dbReference type="InterPro" id="IPR003680">
    <property type="entry name" value="Flavodoxin_fold"/>
</dbReference>
<dbReference type="Pfam" id="PF02525">
    <property type="entry name" value="Flavodoxin_2"/>
    <property type="match status" value="1"/>
</dbReference>
<reference evidence="4 5" key="1">
    <citation type="submission" date="2017-05" db="EMBL/GenBank/DDBJ databases">
        <title>Complete and WGS of Bordetella genogroups.</title>
        <authorList>
            <person name="Spilker T."/>
            <person name="LiPuma J."/>
        </authorList>
    </citation>
    <scope>NUCLEOTIDE SEQUENCE [LARGE SCALE GENOMIC DNA]</scope>
    <source>
        <strain evidence="4 5">AU19157</strain>
    </source>
</reference>
<keyword evidence="1" id="KW-0560">Oxidoreductase</keyword>
<dbReference type="GO" id="GO:0010181">
    <property type="term" value="F:FMN binding"/>
    <property type="evidence" value="ECO:0007669"/>
    <property type="project" value="TreeGrafter"/>
</dbReference>
<dbReference type="Gene3D" id="3.40.50.360">
    <property type="match status" value="1"/>
</dbReference>
<dbReference type="InterPro" id="IPR029039">
    <property type="entry name" value="Flavoprotein-like_sf"/>
</dbReference>
<protein>
    <submittedName>
        <fullName evidence="4">Glutathione-regulated potassium-efflux system ancillary protein KefF</fullName>
    </submittedName>
</protein>
<evidence type="ECO:0000256" key="1">
    <source>
        <dbReference type="ARBA" id="ARBA00023002"/>
    </source>
</evidence>